<keyword evidence="1" id="KW-0812">Transmembrane</keyword>
<dbReference type="EMBL" id="ABJB010356507">
    <property type="status" value="NOT_ANNOTATED_CDS"/>
    <property type="molecule type" value="Genomic_DNA"/>
</dbReference>
<evidence type="ECO:0000313" key="2">
    <source>
        <dbReference type="EMBL" id="EEC13717.1"/>
    </source>
</evidence>
<dbReference type="PaxDb" id="6945-B7Q4E5"/>
<reference evidence="2 4" key="1">
    <citation type="submission" date="2008-03" db="EMBL/GenBank/DDBJ databases">
        <title>Annotation of Ixodes scapularis.</title>
        <authorList>
            <consortium name="Ixodes scapularis Genome Project Consortium"/>
            <person name="Caler E."/>
            <person name="Hannick L.I."/>
            <person name="Bidwell S."/>
            <person name="Joardar V."/>
            <person name="Thiagarajan M."/>
            <person name="Amedeo P."/>
            <person name="Galinsky K.J."/>
            <person name="Schobel S."/>
            <person name="Inman J."/>
            <person name="Hostetler J."/>
            <person name="Miller J."/>
            <person name="Hammond M."/>
            <person name="Megy K."/>
            <person name="Lawson D."/>
            <person name="Kodira C."/>
            <person name="Sutton G."/>
            <person name="Meyer J."/>
            <person name="Hill C.A."/>
            <person name="Birren B."/>
            <person name="Nene V."/>
            <person name="Collins F."/>
            <person name="Alarcon-Chaidez F."/>
            <person name="Wikel S."/>
            <person name="Strausberg R."/>
        </authorList>
    </citation>
    <scope>NUCLEOTIDE SEQUENCE [LARGE SCALE GENOMIC DNA]</scope>
    <source>
        <strain evidence="4">Wikel</strain>
        <strain evidence="2">Wikel colony</strain>
    </source>
</reference>
<evidence type="ECO:0008006" key="5">
    <source>
        <dbReference type="Google" id="ProtNLM"/>
    </source>
</evidence>
<evidence type="ECO:0000313" key="4">
    <source>
        <dbReference type="Proteomes" id="UP000001555"/>
    </source>
</evidence>
<dbReference type="PANTHER" id="PTHR11733">
    <property type="entry name" value="ZINC METALLOPROTEASE FAMILY M13 NEPRILYSIN-RELATED"/>
    <property type="match status" value="1"/>
</dbReference>
<dbReference type="Proteomes" id="UP000001555">
    <property type="component" value="Unassembled WGS sequence"/>
</dbReference>
<dbReference type="EnsemblMetazoa" id="ISCW011243-RA">
    <property type="protein sequence ID" value="ISCW011243-PA"/>
    <property type="gene ID" value="ISCW011243"/>
</dbReference>
<keyword evidence="1" id="KW-1133">Transmembrane helix</keyword>
<name>B7Q4E5_IXOSC</name>
<accession>B7Q4E5</accession>
<dbReference type="PANTHER" id="PTHR11733:SF229">
    <property type="entry name" value="NEPRILYSIN-2-LIKE PROTEIN"/>
    <property type="match status" value="1"/>
</dbReference>
<organism>
    <name type="scientific">Ixodes scapularis</name>
    <name type="common">Black-legged tick</name>
    <name type="synonym">Deer tick</name>
    <dbReference type="NCBI Taxonomy" id="6945"/>
    <lineage>
        <taxon>Eukaryota</taxon>
        <taxon>Metazoa</taxon>
        <taxon>Ecdysozoa</taxon>
        <taxon>Arthropoda</taxon>
        <taxon>Chelicerata</taxon>
        <taxon>Arachnida</taxon>
        <taxon>Acari</taxon>
        <taxon>Parasitiformes</taxon>
        <taxon>Ixodida</taxon>
        <taxon>Ixodoidea</taxon>
        <taxon>Ixodidae</taxon>
        <taxon>Ixodinae</taxon>
        <taxon>Ixodes</taxon>
    </lineage>
</organism>
<dbReference type="InterPro" id="IPR042089">
    <property type="entry name" value="Peptidase_M13_dom_2"/>
</dbReference>
<dbReference type="InterPro" id="IPR024079">
    <property type="entry name" value="MetalloPept_cat_dom_sf"/>
</dbReference>
<reference evidence="3" key="2">
    <citation type="submission" date="2020-05" db="UniProtKB">
        <authorList>
            <consortium name="EnsemblMetazoa"/>
        </authorList>
    </citation>
    <scope>IDENTIFICATION</scope>
    <source>
        <strain evidence="3">wikel</strain>
    </source>
</reference>
<dbReference type="InterPro" id="IPR000718">
    <property type="entry name" value="Peptidase_M13"/>
</dbReference>
<dbReference type="PROSITE" id="PS51885">
    <property type="entry name" value="NEPRILYSIN"/>
    <property type="match status" value="1"/>
</dbReference>
<evidence type="ECO:0000256" key="1">
    <source>
        <dbReference type="SAM" id="Phobius"/>
    </source>
</evidence>
<sequence>MKYRSTALERCPSMSLCWFGRDRCTSMRSFSASSSPQDDVKPKTKASDSLIVWTYFAIVFCAVLLTVIVVLGITKKDAATIRTPDFCCADEALALVERHNTSLDPCSDFHAYACMRAVDVNSTYLSRLFRIHLHQVNLELRADSLDSPSGRAFVALRRSCAKQNWNAEVTLVNFTSAIMKAAGVSARMDPADVARFLVLVEFRYKLPGLVTFRDKENSARTSLVVRRGHWIPSTLNISCFRCISSMIAAFNTLLNVDVSASEVMSFNEKMPAENTDYSTTNRSVSESPFASVASDAWRNILKDLVYPVLPGVKYIIQETGSHVDTLIAHIGTPANQPLAVALLVINTVLGVYQEFVDSNALSWVRPRADCSSLVLRVNELLESFEAQVVATPERDDHVRDIFRRIRQAVATDASSSSTFGKEGSQRINDALNSMQLLLPGNVTIADAPPPNIVPSDFPSGLLAARSFGFEVQRTKVQRKINDLDPQSYVPDVSRRGNVLCIPSSVYLTLNFESTHRLSLNLPVVGVQLARELWSFLFERSSWADETTKNIERYRLCFESSHFSWTTNSTARRRRAQMIAAAVATTVGVVEKSDWLEMKRVSASVRMSRGRLFYLALADSLCGDVFRPSAQEDVDTFARNTPDFSAVFGCAAVNGSRSSCRV</sequence>
<dbReference type="SUPFAM" id="SSF55486">
    <property type="entry name" value="Metalloproteases ('zincins'), catalytic domain"/>
    <property type="match status" value="1"/>
</dbReference>
<dbReference type="AlphaFoldDB" id="B7Q4E5"/>
<dbReference type="Gene3D" id="3.40.390.10">
    <property type="entry name" value="Collagenase (Catalytic Domain)"/>
    <property type="match status" value="1"/>
</dbReference>
<dbReference type="GO" id="GO:0016485">
    <property type="term" value="P:protein processing"/>
    <property type="evidence" value="ECO:0000318"/>
    <property type="project" value="GO_Central"/>
</dbReference>
<dbReference type="VEuPathDB" id="VectorBase:ISCI011243"/>
<protein>
    <recommendedName>
        <fullName evidence="5">Peptidase M13 N-terminal domain-containing protein</fullName>
    </recommendedName>
</protein>
<dbReference type="GO" id="GO:0005886">
    <property type="term" value="C:plasma membrane"/>
    <property type="evidence" value="ECO:0000318"/>
    <property type="project" value="GO_Central"/>
</dbReference>
<dbReference type="Gene3D" id="1.10.1380.10">
    <property type="entry name" value="Neutral endopeptidase , domain2"/>
    <property type="match status" value="1"/>
</dbReference>
<gene>
    <name evidence="2" type="ORF">IscW_ISCW011243</name>
</gene>
<dbReference type="EMBL" id="DS855171">
    <property type="protein sequence ID" value="EEC13717.1"/>
    <property type="molecule type" value="Genomic_DNA"/>
</dbReference>
<proteinExistence type="predicted"/>
<dbReference type="VEuPathDB" id="VectorBase:ISCW011243"/>
<feature type="transmembrane region" description="Helical" evidence="1">
    <location>
        <begin position="50"/>
        <end position="73"/>
    </location>
</feature>
<dbReference type="InParanoid" id="B7Q4E5"/>
<evidence type="ECO:0000313" key="3">
    <source>
        <dbReference type="EnsemblMetazoa" id="ISCW011243-PA"/>
    </source>
</evidence>
<keyword evidence="1" id="KW-0472">Membrane</keyword>
<keyword evidence="4" id="KW-1185">Reference proteome</keyword>
<dbReference type="HOGENOM" id="CLU_415208_0_0_1"/>
<dbReference type="GO" id="GO:0004222">
    <property type="term" value="F:metalloendopeptidase activity"/>
    <property type="evidence" value="ECO:0000318"/>
    <property type="project" value="GO_Central"/>
</dbReference>